<reference evidence="4" key="1">
    <citation type="submission" date="2019-09" db="EMBL/GenBank/DDBJ databases">
        <authorList>
            <person name="Li J."/>
        </authorList>
    </citation>
    <scope>NUCLEOTIDE SEQUENCE [LARGE SCALE GENOMIC DNA]</scope>
    <source>
        <strain evidence="4">NRBC 14897</strain>
    </source>
</reference>
<comment type="caution">
    <text evidence="4">The sequence shown here is derived from an EMBL/GenBank/DDBJ whole genome shotgun (WGS) entry which is preliminary data.</text>
</comment>
<protein>
    <submittedName>
        <fullName evidence="4">LysM peptidoglycan-binding domain-containing protein</fullName>
    </submittedName>
</protein>
<evidence type="ECO:0000256" key="2">
    <source>
        <dbReference type="SAM" id="Phobius"/>
    </source>
</evidence>
<accession>A0A641ANG1</accession>
<evidence type="ECO:0000313" key="5">
    <source>
        <dbReference type="Proteomes" id="UP001515100"/>
    </source>
</evidence>
<dbReference type="OrthoDB" id="3210682at2"/>
<evidence type="ECO:0000313" key="4">
    <source>
        <dbReference type="EMBL" id="KAA1378271.1"/>
    </source>
</evidence>
<dbReference type="EMBL" id="SDPP02000002">
    <property type="protein sequence ID" value="KAA1378271.1"/>
    <property type="molecule type" value="Genomic_DNA"/>
</dbReference>
<dbReference type="Gene3D" id="3.10.350.10">
    <property type="entry name" value="LysM domain"/>
    <property type="match status" value="1"/>
</dbReference>
<organism evidence="4 5">
    <name type="scientific">Aeromicrobium fastidiosum</name>
    <dbReference type="NCBI Taxonomy" id="52699"/>
    <lineage>
        <taxon>Bacteria</taxon>
        <taxon>Bacillati</taxon>
        <taxon>Actinomycetota</taxon>
        <taxon>Actinomycetes</taxon>
        <taxon>Propionibacteriales</taxon>
        <taxon>Nocardioidaceae</taxon>
        <taxon>Aeromicrobium</taxon>
    </lineage>
</organism>
<keyword evidence="2" id="KW-0812">Transmembrane</keyword>
<dbReference type="CDD" id="cd00118">
    <property type="entry name" value="LysM"/>
    <property type="match status" value="1"/>
</dbReference>
<feature type="domain" description="LysM" evidence="3">
    <location>
        <begin position="154"/>
        <end position="211"/>
    </location>
</feature>
<proteinExistence type="predicted"/>
<name>A0A641ANG1_9ACTN</name>
<keyword evidence="5" id="KW-1185">Reference proteome</keyword>
<dbReference type="InterPro" id="IPR018392">
    <property type="entry name" value="LysM"/>
</dbReference>
<feature type="region of interest" description="Disordered" evidence="1">
    <location>
        <begin position="103"/>
        <end position="155"/>
    </location>
</feature>
<sequence>MQMSRTGWGLAAVSAVVVAVLAPDVADLVADAHGPSFPEAAVAVASLGLLGLAAWSLLACGAVVLGASSQVVSALTPALLRRALLVGAAGALTVVPAHAESLTAPSAADPARHTVSGLPLPDRPDVRGGPTARRATSPATTPVPAATPAPAPSRAVAVRPGDTLWGIAARSLPHDASVADIARATERWHHANRGVIGDDPDLIIPAQLLQPPTGSESS</sequence>
<feature type="compositionally biased region" description="Low complexity" evidence="1">
    <location>
        <begin position="130"/>
        <end position="144"/>
    </location>
</feature>
<dbReference type="RefSeq" id="WP_129183000.1">
    <property type="nucleotide sequence ID" value="NZ_JAGIOG010000001.1"/>
</dbReference>
<evidence type="ECO:0000259" key="3">
    <source>
        <dbReference type="PROSITE" id="PS51782"/>
    </source>
</evidence>
<dbReference type="InterPro" id="IPR036779">
    <property type="entry name" value="LysM_dom_sf"/>
</dbReference>
<keyword evidence="2" id="KW-1133">Transmembrane helix</keyword>
<evidence type="ECO:0000256" key="1">
    <source>
        <dbReference type="SAM" id="MobiDB-lite"/>
    </source>
</evidence>
<dbReference type="PROSITE" id="PS51782">
    <property type="entry name" value="LYSM"/>
    <property type="match status" value="1"/>
</dbReference>
<gene>
    <name evidence="4" type="ORF">ESP62_007810</name>
</gene>
<keyword evidence="2" id="KW-0472">Membrane</keyword>
<dbReference type="AlphaFoldDB" id="A0A641ANG1"/>
<feature type="transmembrane region" description="Helical" evidence="2">
    <location>
        <begin position="42"/>
        <end position="67"/>
    </location>
</feature>
<dbReference type="Proteomes" id="UP001515100">
    <property type="component" value="Unassembled WGS sequence"/>
</dbReference>